<feature type="compositionally biased region" description="Low complexity" evidence="1">
    <location>
        <begin position="41"/>
        <end position="55"/>
    </location>
</feature>
<keyword evidence="4" id="KW-1185">Reference proteome</keyword>
<dbReference type="Proteomes" id="UP001499938">
    <property type="component" value="Unassembled WGS sequence"/>
</dbReference>
<gene>
    <name evidence="3" type="ORF">GCM10009811_09880</name>
</gene>
<feature type="domain" description="GmrSD restriction endonucleases C-terminal" evidence="2">
    <location>
        <begin position="158"/>
        <end position="278"/>
    </location>
</feature>
<dbReference type="PROSITE" id="PS51257">
    <property type="entry name" value="PROKAR_LIPOPROTEIN"/>
    <property type="match status" value="1"/>
</dbReference>
<dbReference type="PANTHER" id="PTHR24094:SF15">
    <property type="entry name" value="AMP-DEPENDENT SYNTHETASE_LIGASE DOMAIN-CONTAINING PROTEIN-RELATED"/>
    <property type="match status" value="1"/>
</dbReference>
<accession>A0ABN2LFG6</accession>
<evidence type="ECO:0000313" key="3">
    <source>
        <dbReference type="EMBL" id="GAA1786852.1"/>
    </source>
</evidence>
<feature type="compositionally biased region" description="Polar residues" evidence="1">
    <location>
        <begin position="67"/>
        <end position="79"/>
    </location>
</feature>
<protein>
    <recommendedName>
        <fullName evidence="2">GmrSD restriction endonucleases C-terminal domain-containing protein</fullName>
    </recommendedName>
</protein>
<evidence type="ECO:0000256" key="1">
    <source>
        <dbReference type="SAM" id="MobiDB-lite"/>
    </source>
</evidence>
<evidence type="ECO:0000313" key="4">
    <source>
        <dbReference type="Proteomes" id="UP001499938"/>
    </source>
</evidence>
<comment type="caution">
    <text evidence="3">The sequence shown here is derived from an EMBL/GenBank/DDBJ whole genome shotgun (WGS) entry which is preliminary data.</text>
</comment>
<dbReference type="PANTHER" id="PTHR24094">
    <property type="entry name" value="SECRETED PROTEIN"/>
    <property type="match status" value="1"/>
</dbReference>
<feature type="region of interest" description="Disordered" evidence="1">
    <location>
        <begin position="37"/>
        <end position="86"/>
    </location>
</feature>
<dbReference type="InterPro" id="IPR011089">
    <property type="entry name" value="GmrSD_C"/>
</dbReference>
<proteinExistence type="predicted"/>
<sequence>MPFQTRPARPVRSVLPVLLATLFALALTSCSLLPERGADGSATASASPTAASPSTNPGTEPAPPKTVPSSCPENTSLPSQRLPRTRTAMLGTSAARAALSRLRTAERTRGDDFCRAAFGPSTWPDLDGNGCSARQDTLRRGGRDLVVGVIRSHGTGCREVLSGTWVDAYTGETLPGPNMKDPTIAATIQIDHLVSLFNAWISGAREWPPERRVQFANDTSIHELYAVSAATNFAKSYRGAESWRPPAAYQCRFARSYVEVKASYDLTVTAAEREALSDMLDTC</sequence>
<dbReference type="Pfam" id="PF07510">
    <property type="entry name" value="GmrSD_C"/>
    <property type="match status" value="1"/>
</dbReference>
<evidence type="ECO:0000259" key="2">
    <source>
        <dbReference type="Pfam" id="PF07510"/>
    </source>
</evidence>
<dbReference type="EMBL" id="BAAAPO010000016">
    <property type="protein sequence ID" value="GAA1786852.1"/>
    <property type="molecule type" value="Genomic_DNA"/>
</dbReference>
<reference evidence="3 4" key="1">
    <citation type="journal article" date="2019" name="Int. J. Syst. Evol. Microbiol.">
        <title>The Global Catalogue of Microorganisms (GCM) 10K type strain sequencing project: providing services to taxonomists for standard genome sequencing and annotation.</title>
        <authorList>
            <consortium name="The Broad Institute Genomics Platform"/>
            <consortium name="The Broad Institute Genome Sequencing Center for Infectious Disease"/>
            <person name="Wu L."/>
            <person name="Ma J."/>
        </authorList>
    </citation>
    <scope>NUCLEOTIDE SEQUENCE [LARGE SCALE GENOMIC DNA]</scope>
    <source>
        <strain evidence="3 4">JCM 15592</strain>
    </source>
</reference>
<organism evidence="3 4">
    <name type="scientific">Nostocoides veronense</name>
    <dbReference type="NCBI Taxonomy" id="330836"/>
    <lineage>
        <taxon>Bacteria</taxon>
        <taxon>Bacillati</taxon>
        <taxon>Actinomycetota</taxon>
        <taxon>Actinomycetes</taxon>
        <taxon>Micrococcales</taxon>
        <taxon>Intrasporangiaceae</taxon>
        <taxon>Nostocoides</taxon>
    </lineage>
</organism>
<dbReference type="RefSeq" id="WP_344082102.1">
    <property type="nucleotide sequence ID" value="NZ_BAAAPO010000016.1"/>
</dbReference>
<name>A0ABN2LFG6_9MICO</name>